<feature type="coiled-coil region" evidence="1">
    <location>
        <begin position="85"/>
        <end position="112"/>
    </location>
</feature>
<evidence type="ECO:0000313" key="3">
    <source>
        <dbReference type="Proteomes" id="UP001280121"/>
    </source>
</evidence>
<dbReference type="PANTHER" id="PTHR35476:SF3">
    <property type="entry name" value="SMALL RIBOSOMAL SUBUNIT PROTEIN MS75"/>
    <property type="match status" value="1"/>
</dbReference>
<organism evidence="2 3">
    <name type="scientific">Dipteronia dyeriana</name>
    <dbReference type="NCBI Taxonomy" id="168575"/>
    <lineage>
        <taxon>Eukaryota</taxon>
        <taxon>Viridiplantae</taxon>
        <taxon>Streptophyta</taxon>
        <taxon>Embryophyta</taxon>
        <taxon>Tracheophyta</taxon>
        <taxon>Spermatophyta</taxon>
        <taxon>Magnoliopsida</taxon>
        <taxon>eudicotyledons</taxon>
        <taxon>Gunneridae</taxon>
        <taxon>Pentapetalae</taxon>
        <taxon>rosids</taxon>
        <taxon>malvids</taxon>
        <taxon>Sapindales</taxon>
        <taxon>Sapindaceae</taxon>
        <taxon>Hippocastanoideae</taxon>
        <taxon>Acereae</taxon>
        <taxon>Dipteronia</taxon>
    </lineage>
</organism>
<dbReference type="Pfam" id="PF12824">
    <property type="entry name" value="MRP-L20"/>
    <property type="match status" value="1"/>
</dbReference>
<keyword evidence="1" id="KW-0175">Coiled coil</keyword>
<keyword evidence="3" id="KW-1185">Reference proteome</keyword>
<reference evidence="2" key="1">
    <citation type="journal article" date="2023" name="Plant J.">
        <title>Genome sequences and population genomics provide insights into the demographic history, inbreeding, and mutation load of two 'living fossil' tree species of Dipteronia.</title>
        <authorList>
            <person name="Feng Y."/>
            <person name="Comes H.P."/>
            <person name="Chen J."/>
            <person name="Zhu S."/>
            <person name="Lu R."/>
            <person name="Zhang X."/>
            <person name="Li P."/>
            <person name="Qiu J."/>
            <person name="Olsen K.M."/>
            <person name="Qiu Y."/>
        </authorList>
    </citation>
    <scope>NUCLEOTIDE SEQUENCE</scope>
    <source>
        <strain evidence="2">KIB01</strain>
    </source>
</reference>
<proteinExistence type="predicted"/>
<name>A0AAD9TUG4_9ROSI</name>
<evidence type="ECO:0000313" key="2">
    <source>
        <dbReference type="EMBL" id="KAK2641933.1"/>
    </source>
</evidence>
<dbReference type="Proteomes" id="UP001280121">
    <property type="component" value="Unassembled WGS sequence"/>
</dbReference>
<dbReference type="InterPro" id="IPR052851">
    <property type="entry name" value="GCD1_mitochondrial"/>
</dbReference>
<comment type="caution">
    <text evidence="2">The sequence shown here is derived from an EMBL/GenBank/DDBJ whole genome shotgun (WGS) entry which is preliminary data.</text>
</comment>
<gene>
    <name evidence="2" type="ORF">Ddye_023696</name>
</gene>
<accession>A0AAD9TUG4</accession>
<dbReference type="PANTHER" id="PTHR35476">
    <property type="entry name" value="MUCIN-LIKE PROTEIN"/>
    <property type="match status" value="1"/>
</dbReference>
<dbReference type="EMBL" id="JANJYI010000007">
    <property type="protein sequence ID" value="KAK2641933.1"/>
    <property type="molecule type" value="Genomic_DNA"/>
</dbReference>
<evidence type="ECO:0000256" key="1">
    <source>
        <dbReference type="SAM" id="Coils"/>
    </source>
</evidence>
<sequence length="330" mass="38568">MQQLHRRVDLGQVGLLAPDHFQRNRAVMMEMMAVDHRAGLLLSSNDLGWETSSLWSTGLTKEHFDGEAVGHRTGSSDSGRDTYYQSSVVSNMQDIKDKIKELEAENRKSKAFVDGWGERMREMCVLLKQVQEPGARGSYLKDSEKAEMYRLHKENPEVYTVERLAKDYRIMRQRVHAILWLKELEEEEEKRLGVLNFLFPMTGNFMWHLPYKPDFKVMPEGWDGTIKDLDEVHYEISKKEDEMLYQEFFQKMNHNKMKMAGKVKCHRYSRRRPDDGWKFTVEKLGPQGKRGGGGGWKFVSLPDGSSPPLAEMQKIYVKRETPRHRRKILP</sequence>
<protein>
    <submittedName>
        <fullName evidence="2">Uncharacterized protein</fullName>
    </submittedName>
</protein>
<dbReference type="AlphaFoldDB" id="A0AAD9TUG4"/>